<sequence>QREAEGGPEFDDLKLYYVSQDNFPLPGVGLPWVSPTSGLMTKSDKPWTATVTDWDLLGTEHNSKYFSPSSSSEQESDLPDSDGWLAPGLISNPFLGFVSTRPQRGLTAMDSHRIEKRKCNTATCVTQRLSDFLVRSSNTIGTVYAPTNVGSGTYGKRELLLAPNYLPL</sequence>
<dbReference type="Pfam" id="PF00214">
    <property type="entry name" value="Calc_CGRP_IAPP"/>
    <property type="match status" value="1"/>
</dbReference>
<dbReference type="InterPro" id="IPR000443">
    <property type="entry name" value="IAPP"/>
</dbReference>
<proteinExistence type="inferred from homology"/>
<dbReference type="SMART" id="SM00113">
    <property type="entry name" value="CALCITONIN"/>
    <property type="match status" value="1"/>
</dbReference>
<dbReference type="PANTHER" id="PTHR10505">
    <property type="entry name" value="CALCITONIN-RELATED"/>
    <property type="match status" value="1"/>
</dbReference>
<dbReference type="OrthoDB" id="9898100at2759"/>
<reference evidence="10 11" key="1">
    <citation type="submission" date="2020-03" db="EMBL/GenBank/DDBJ databases">
        <title>Dissostichus mawsoni Genome sequencing and assembly.</title>
        <authorList>
            <person name="Park H."/>
        </authorList>
    </citation>
    <scope>NUCLEOTIDE SEQUENCE [LARGE SCALE GENOMIC DNA]</scope>
    <source>
        <strain evidence="10">DM0001</strain>
        <tissue evidence="10">Muscle</tissue>
    </source>
</reference>
<dbReference type="AlphaFoldDB" id="A0A7J5ZCG6"/>
<feature type="non-terminal residue" evidence="10">
    <location>
        <position position="168"/>
    </location>
</feature>
<dbReference type="GO" id="GO:0005179">
    <property type="term" value="F:hormone activity"/>
    <property type="evidence" value="ECO:0007669"/>
    <property type="project" value="UniProtKB-KW"/>
</dbReference>
<dbReference type="PRINTS" id="PR00818">
    <property type="entry name" value="ISLETAMYLOID"/>
</dbReference>
<evidence type="ECO:0000313" key="11">
    <source>
        <dbReference type="Proteomes" id="UP000518266"/>
    </source>
</evidence>
<dbReference type="PROSITE" id="PS00258">
    <property type="entry name" value="CALCITONIN"/>
    <property type="match status" value="1"/>
</dbReference>
<feature type="disulfide bond" evidence="7">
    <location>
        <begin position="119"/>
        <end position="124"/>
    </location>
</feature>
<comment type="subcellular location">
    <subcellularLocation>
        <location evidence="2">Secreted</location>
    </subcellularLocation>
</comment>
<evidence type="ECO:0000259" key="9">
    <source>
        <dbReference type="SMART" id="SM00113"/>
    </source>
</evidence>
<protein>
    <recommendedName>
        <fullName evidence="9">Calcitonin peptide-like domain-containing protein</fullName>
    </recommendedName>
</protein>
<organism evidence="10 11">
    <name type="scientific">Dissostichus mawsoni</name>
    <name type="common">Antarctic cod</name>
    <dbReference type="NCBI Taxonomy" id="36200"/>
    <lineage>
        <taxon>Eukaryota</taxon>
        <taxon>Metazoa</taxon>
        <taxon>Chordata</taxon>
        <taxon>Craniata</taxon>
        <taxon>Vertebrata</taxon>
        <taxon>Euteleostomi</taxon>
        <taxon>Actinopterygii</taxon>
        <taxon>Neopterygii</taxon>
        <taxon>Teleostei</taxon>
        <taxon>Neoteleostei</taxon>
        <taxon>Acanthomorphata</taxon>
        <taxon>Eupercaria</taxon>
        <taxon>Perciformes</taxon>
        <taxon>Notothenioidei</taxon>
        <taxon>Nototheniidae</taxon>
        <taxon>Dissostichus</taxon>
    </lineage>
</organism>
<evidence type="ECO:0000313" key="10">
    <source>
        <dbReference type="EMBL" id="KAF3859492.1"/>
    </source>
</evidence>
<feature type="region of interest" description="Disordered" evidence="8">
    <location>
        <begin position="64"/>
        <end position="83"/>
    </location>
</feature>
<dbReference type="InterPro" id="IPR001693">
    <property type="entry name" value="Calcitonin_peptide-like"/>
</dbReference>
<dbReference type="EMBL" id="JAAKFY010000003">
    <property type="protein sequence ID" value="KAF3859492.1"/>
    <property type="molecule type" value="Genomic_DNA"/>
</dbReference>
<comment type="similarity">
    <text evidence="3">Belongs to the calcitonin family.</text>
</comment>
<keyword evidence="4" id="KW-0964">Secreted</keyword>
<comment type="function">
    <text evidence="1">Causes a rapid but short-lived drop in the level of calcium and phosphate in blood by promoting the incorporation of those ions in the bones.</text>
</comment>
<dbReference type="Proteomes" id="UP000518266">
    <property type="component" value="Unassembled WGS sequence"/>
</dbReference>
<evidence type="ECO:0000256" key="8">
    <source>
        <dbReference type="SAM" id="MobiDB-lite"/>
    </source>
</evidence>
<evidence type="ECO:0000256" key="5">
    <source>
        <dbReference type="ARBA" id="ARBA00022702"/>
    </source>
</evidence>
<keyword evidence="6 7" id="KW-1015">Disulfide bond</keyword>
<dbReference type="InterPro" id="IPR021117">
    <property type="entry name" value="Calcitonin-like"/>
</dbReference>
<evidence type="ECO:0000256" key="4">
    <source>
        <dbReference type="ARBA" id="ARBA00022525"/>
    </source>
</evidence>
<evidence type="ECO:0000256" key="6">
    <source>
        <dbReference type="ARBA" id="ARBA00023157"/>
    </source>
</evidence>
<comment type="caution">
    <text evidence="10">The sequence shown here is derived from an EMBL/GenBank/DDBJ whole genome shotgun (WGS) entry which is preliminary data.</text>
</comment>
<evidence type="ECO:0000256" key="1">
    <source>
        <dbReference type="ARBA" id="ARBA00003306"/>
    </source>
</evidence>
<name>A0A7J5ZCG6_DISMA</name>
<dbReference type="PANTHER" id="PTHR10505:SF4">
    <property type="entry name" value="ISLET AMYLOID POLYPEPTIDE"/>
    <property type="match status" value="1"/>
</dbReference>
<dbReference type="InterPro" id="IPR021116">
    <property type="entry name" value="Calcitonin/adrenomedullin"/>
</dbReference>
<gene>
    <name evidence="10" type="ORF">F7725_021891</name>
</gene>
<keyword evidence="5" id="KW-0372">Hormone</keyword>
<accession>A0A7J5ZCG6</accession>
<evidence type="ECO:0000256" key="7">
    <source>
        <dbReference type="PIRSR" id="PIRSR621116-50"/>
    </source>
</evidence>
<dbReference type="GO" id="GO:0005615">
    <property type="term" value="C:extracellular space"/>
    <property type="evidence" value="ECO:0007669"/>
    <property type="project" value="TreeGrafter"/>
</dbReference>
<evidence type="ECO:0000256" key="2">
    <source>
        <dbReference type="ARBA" id="ARBA00004613"/>
    </source>
</evidence>
<feature type="domain" description="Calcitonin peptide-like" evidence="9">
    <location>
        <begin position="116"/>
        <end position="158"/>
    </location>
</feature>
<dbReference type="InterPro" id="IPR018360">
    <property type="entry name" value="Calcitonin_CS"/>
</dbReference>
<keyword evidence="11" id="KW-1185">Reference proteome</keyword>
<evidence type="ECO:0000256" key="3">
    <source>
        <dbReference type="ARBA" id="ARBA00009222"/>
    </source>
</evidence>
<dbReference type="Gene3D" id="6.10.250.2190">
    <property type="match status" value="1"/>
</dbReference>